<evidence type="ECO:0000313" key="7">
    <source>
        <dbReference type="EMBL" id="TQV86898.1"/>
    </source>
</evidence>
<reference evidence="7 8" key="1">
    <citation type="submission" date="2019-07" db="EMBL/GenBank/DDBJ databases">
        <title>Draft genome for Aliikangiella sp. M105.</title>
        <authorList>
            <person name="Wang G."/>
        </authorList>
    </citation>
    <scope>NUCLEOTIDE SEQUENCE [LARGE SCALE GENOMIC DNA]</scope>
    <source>
        <strain evidence="7 8">M105</strain>
    </source>
</reference>
<accession>A0A545UBQ8</accession>
<keyword evidence="4" id="KW-0472">Membrane</keyword>
<comment type="subcellular location">
    <subcellularLocation>
        <location evidence="1">Cell outer membrane</location>
    </subcellularLocation>
</comment>
<evidence type="ECO:0000256" key="4">
    <source>
        <dbReference type="ARBA" id="ARBA00023136"/>
    </source>
</evidence>
<evidence type="ECO:0000313" key="8">
    <source>
        <dbReference type="Proteomes" id="UP000315439"/>
    </source>
</evidence>
<evidence type="ECO:0000256" key="1">
    <source>
        <dbReference type="ARBA" id="ARBA00004442"/>
    </source>
</evidence>
<keyword evidence="8" id="KW-1185">Reference proteome</keyword>
<dbReference type="EMBL" id="VIKS01000009">
    <property type="protein sequence ID" value="TQV86898.1"/>
    <property type="molecule type" value="Genomic_DNA"/>
</dbReference>
<dbReference type="PANTHER" id="PTHR38776">
    <property type="entry name" value="MLTA-INTERACTING PROTEIN-RELATED"/>
    <property type="match status" value="1"/>
</dbReference>
<dbReference type="PANTHER" id="PTHR38776:SF1">
    <property type="entry name" value="MLTA-INTERACTING PROTEIN-RELATED"/>
    <property type="match status" value="1"/>
</dbReference>
<comment type="caution">
    <text evidence="7">The sequence shown here is derived from an EMBL/GenBank/DDBJ whole genome shotgun (WGS) entry which is preliminary data.</text>
</comment>
<evidence type="ECO:0000256" key="2">
    <source>
        <dbReference type="ARBA" id="ARBA00005722"/>
    </source>
</evidence>
<dbReference type="Proteomes" id="UP000315439">
    <property type="component" value="Unassembled WGS sequence"/>
</dbReference>
<dbReference type="Pfam" id="PF06629">
    <property type="entry name" value="MipA"/>
    <property type="match status" value="1"/>
</dbReference>
<evidence type="ECO:0000256" key="6">
    <source>
        <dbReference type="SAM" id="SignalP"/>
    </source>
</evidence>
<keyword evidence="5" id="KW-0998">Cell outer membrane</keyword>
<gene>
    <name evidence="7" type="ORF">FLL46_13860</name>
</gene>
<protein>
    <submittedName>
        <fullName evidence="7">MipA/OmpV family protein</fullName>
    </submittedName>
</protein>
<feature type="chain" id="PRO_5021772204" evidence="6">
    <location>
        <begin position="27"/>
        <end position="294"/>
    </location>
</feature>
<feature type="signal peptide" evidence="6">
    <location>
        <begin position="1"/>
        <end position="26"/>
    </location>
</feature>
<comment type="similarity">
    <text evidence="2">Belongs to the MipA/OmpV family.</text>
</comment>
<sequence length="294" mass="33414">MLISFKSISSIFLLLMFLSASGRLLAEEPCQKESDDCTAVDTWAFGVATGLGIRTNPLVDGDDIPLVILPSISYYGDNFFINNLDFGYTFHQSEEWMFSLLATPSYDRVFFERWDVGNILVNLSATDVGLTAGGDTGDPRDNLTEITGYELKDRKFSILGGLEISKLLEQGEIQFNILSDLSDIHSGNEVRFAWTRPIFNRQWQSTIGFTWKDKAMTDYYYGVDADEIVDNRAAYQAKDSFSPFIRIAWKQQSTDGDFWRFGLEYQKLDSSISDSPIVDKDYVITLFFGKQFNF</sequence>
<evidence type="ECO:0000256" key="3">
    <source>
        <dbReference type="ARBA" id="ARBA00022729"/>
    </source>
</evidence>
<dbReference type="AlphaFoldDB" id="A0A545UBQ8"/>
<dbReference type="OrthoDB" id="8562138at2"/>
<dbReference type="RefSeq" id="WP_142894355.1">
    <property type="nucleotide sequence ID" value="NZ_ML660165.1"/>
</dbReference>
<organism evidence="7 8">
    <name type="scientific">Aliikangiella coralliicola</name>
    <dbReference type="NCBI Taxonomy" id="2592383"/>
    <lineage>
        <taxon>Bacteria</taxon>
        <taxon>Pseudomonadati</taxon>
        <taxon>Pseudomonadota</taxon>
        <taxon>Gammaproteobacteria</taxon>
        <taxon>Oceanospirillales</taxon>
        <taxon>Pleioneaceae</taxon>
        <taxon>Aliikangiella</taxon>
    </lineage>
</organism>
<evidence type="ECO:0000256" key="5">
    <source>
        <dbReference type="ARBA" id="ARBA00023237"/>
    </source>
</evidence>
<dbReference type="GO" id="GO:0009279">
    <property type="term" value="C:cell outer membrane"/>
    <property type="evidence" value="ECO:0007669"/>
    <property type="project" value="UniProtKB-SubCell"/>
</dbReference>
<keyword evidence="3 6" id="KW-0732">Signal</keyword>
<dbReference type="InterPro" id="IPR010583">
    <property type="entry name" value="MipA"/>
</dbReference>
<dbReference type="GO" id="GO:0009252">
    <property type="term" value="P:peptidoglycan biosynthetic process"/>
    <property type="evidence" value="ECO:0007669"/>
    <property type="project" value="TreeGrafter"/>
</dbReference>
<proteinExistence type="inferred from homology"/>
<name>A0A545UBQ8_9GAMM</name>